<evidence type="ECO:0000256" key="3">
    <source>
        <dbReference type="PIRSR" id="PIRSR600246-2"/>
    </source>
</evidence>
<evidence type="ECO:0000313" key="6">
    <source>
        <dbReference type="Proteomes" id="UP000008672"/>
    </source>
</evidence>
<dbReference type="eggNOG" id="KOG1593">
    <property type="taxonomic scope" value="Eukaryota"/>
</dbReference>
<dbReference type="HOGENOM" id="CLU_021603_0_1_1"/>
<sequence>MAAVGTWAFSLPAVEKMRVLISKGVNSTDCVEDAMAGIEQDKETGRYIVGRGGYPNKDGIVQCDAAVMEGVPGRFGAVAALPGIYFPFPGILSLHTYCKPIKKLLLLEDKQVGTPLAVARKVMEKSAHSLLVGDGAVAFARDHGFTIEDNENMLSNCTSKAYQEFLEEHRSLPGHDTLGLIALDLQGNITVGVSTSGSPFKYPGRVGDSPLPGCGLYADNQAGAAVATGDGDKIMCFCPTFHIVQLMKQGLSPSSACQSVLQEIYQRVGKDNMFELGLIALNMKAEFGAASTIQFPYTAWCIGQDCASSHTRISSSFFA</sequence>
<dbReference type="SUPFAM" id="SSF56235">
    <property type="entry name" value="N-terminal nucleophile aminohydrolases (Ntn hydrolases)"/>
    <property type="match status" value="2"/>
</dbReference>
<dbReference type="PANTHER" id="PTHR10188:SF16">
    <property type="entry name" value="N(4)-(BETA-N-ACETYLGLUCOSAMINYL)-L-ASPARAGINASE-LIKE"/>
    <property type="match status" value="1"/>
</dbReference>
<dbReference type="GeneTree" id="ENSGT00950000183045"/>
<dbReference type="GO" id="GO:0005737">
    <property type="term" value="C:cytoplasm"/>
    <property type="evidence" value="ECO:0007669"/>
    <property type="project" value="TreeGrafter"/>
</dbReference>
<feature type="binding site" evidence="3">
    <location>
        <begin position="228"/>
        <end position="231"/>
    </location>
    <ligand>
        <name>substrate</name>
    </ligand>
</feature>
<evidence type="ECO:0000313" key="5">
    <source>
        <dbReference type="Ensembl" id="ENSLACP00000014216.1"/>
    </source>
</evidence>
<reference evidence="5" key="3">
    <citation type="submission" date="2025-09" db="UniProtKB">
        <authorList>
            <consortium name="Ensembl"/>
        </authorList>
    </citation>
    <scope>IDENTIFICATION</scope>
</reference>
<dbReference type="Pfam" id="PF01112">
    <property type="entry name" value="Asparaginase_2"/>
    <property type="match status" value="2"/>
</dbReference>
<dbReference type="InterPro" id="IPR029055">
    <property type="entry name" value="Ntn_hydrolases_N"/>
</dbReference>
<evidence type="ECO:0000256" key="4">
    <source>
        <dbReference type="PIRSR" id="PIRSR600246-3"/>
    </source>
</evidence>
<dbReference type="PANTHER" id="PTHR10188">
    <property type="entry name" value="L-ASPARAGINASE"/>
    <property type="match status" value="1"/>
</dbReference>
<dbReference type="Bgee" id="ENSLACG00000012519">
    <property type="expression patterns" value="Expressed in muscle tissue and 2 other cell types or tissues"/>
</dbReference>
<protein>
    <submittedName>
        <fullName evidence="5">Zgc:153169</fullName>
    </submittedName>
</protein>
<keyword evidence="6" id="KW-1185">Reference proteome</keyword>
<dbReference type="Gene3D" id="3.60.20.30">
    <property type="entry name" value="(Glycosyl)asparaginase"/>
    <property type="match status" value="1"/>
</dbReference>
<proteinExistence type="inferred from homology"/>
<evidence type="ECO:0000256" key="2">
    <source>
        <dbReference type="PIRSR" id="PIRSR600246-1"/>
    </source>
</evidence>
<name>H3AX45_LATCH</name>
<feature type="site" description="Cleavage; by autolysis" evidence="4">
    <location>
        <begin position="176"/>
        <end position="177"/>
    </location>
</feature>
<gene>
    <name evidence="5" type="primary">ZGC:153169</name>
</gene>
<reference evidence="6" key="1">
    <citation type="submission" date="2011-08" db="EMBL/GenBank/DDBJ databases">
        <title>The draft genome of Latimeria chalumnae.</title>
        <authorList>
            <person name="Di Palma F."/>
            <person name="Alfoldi J."/>
            <person name="Johnson J."/>
            <person name="Berlin A."/>
            <person name="Gnerre S."/>
            <person name="Jaffe D."/>
            <person name="MacCallum I."/>
            <person name="Young S."/>
            <person name="Walker B.J."/>
            <person name="Lander E."/>
            <person name="Lindblad-Toh K."/>
        </authorList>
    </citation>
    <scope>NUCLEOTIDE SEQUENCE [LARGE SCALE GENOMIC DNA]</scope>
    <source>
        <strain evidence="6">Wild caught</strain>
    </source>
</reference>
<evidence type="ECO:0000256" key="1">
    <source>
        <dbReference type="ARBA" id="ARBA00010872"/>
    </source>
</evidence>
<dbReference type="GO" id="GO:0003948">
    <property type="term" value="F:N4-(beta-N-acetylglucosaminyl)-L-asparaginase activity"/>
    <property type="evidence" value="ECO:0007669"/>
    <property type="project" value="TreeGrafter"/>
</dbReference>
<dbReference type="InterPro" id="IPR000246">
    <property type="entry name" value="Peptidase_T2"/>
</dbReference>
<dbReference type="EMBL" id="AFYH01020161">
    <property type="status" value="NOT_ANNOTATED_CDS"/>
    <property type="molecule type" value="Genomic_DNA"/>
</dbReference>
<dbReference type="AlphaFoldDB" id="H3AX45"/>
<dbReference type="OMA" id="DKIMCHC"/>
<dbReference type="FunFam" id="3.60.20.30:FF:000005">
    <property type="entry name" value="N(4)-(Beta-N-acetylglucosaminyl)-L-asparaginase"/>
    <property type="match status" value="1"/>
</dbReference>
<comment type="similarity">
    <text evidence="1">Belongs to the Ntn-hydrolase family.</text>
</comment>
<organism evidence="5 6">
    <name type="scientific">Latimeria chalumnae</name>
    <name type="common">Coelacanth</name>
    <dbReference type="NCBI Taxonomy" id="7897"/>
    <lineage>
        <taxon>Eukaryota</taxon>
        <taxon>Metazoa</taxon>
        <taxon>Chordata</taxon>
        <taxon>Craniata</taxon>
        <taxon>Vertebrata</taxon>
        <taxon>Euteleostomi</taxon>
        <taxon>Coelacanthiformes</taxon>
        <taxon>Coelacanthidae</taxon>
        <taxon>Latimeria</taxon>
    </lineage>
</organism>
<dbReference type="InParanoid" id="H3AX45"/>
<dbReference type="Ensembl" id="ENSLACT00000014316.1">
    <property type="protein sequence ID" value="ENSLACP00000014216.1"/>
    <property type="gene ID" value="ENSLACG00000012519.2"/>
</dbReference>
<feature type="binding site" evidence="3">
    <location>
        <begin position="205"/>
        <end position="208"/>
    </location>
    <ligand>
        <name>substrate</name>
    </ligand>
</feature>
<dbReference type="EMBL" id="AFYH01020159">
    <property type="status" value="NOT_ANNOTATED_CDS"/>
    <property type="molecule type" value="Genomic_DNA"/>
</dbReference>
<accession>H3AX45</accession>
<dbReference type="STRING" id="7897.ENSLACP00000014216"/>
<dbReference type="EMBL" id="AFYH01020160">
    <property type="status" value="NOT_ANNOTATED_CDS"/>
    <property type="molecule type" value="Genomic_DNA"/>
</dbReference>
<dbReference type="Proteomes" id="UP000008672">
    <property type="component" value="Unassembled WGS sequence"/>
</dbReference>
<reference evidence="5" key="2">
    <citation type="submission" date="2025-08" db="UniProtKB">
        <authorList>
            <consortium name="Ensembl"/>
        </authorList>
    </citation>
    <scope>IDENTIFICATION</scope>
</reference>
<feature type="active site" description="Nucleophile" evidence="2">
    <location>
        <position position="177"/>
    </location>
</feature>